<feature type="chain" id="PRO_5045848218" evidence="6">
    <location>
        <begin position="35"/>
        <end position="1136"/>
    </location>
</feature>
<feature type="domain" description="Pectinesterase catalytic" evidence="7">
    <location>
        <begin position="625"/>
        <end position="813"/>
    </location>
</feature>
<keyword evidence="9" id="KW-1185">Reference proteome</keyword>
<sequence length="1136" mass="121947">MRFNKLFRKVFAAVSAVTLIVSGMPVGLGVTAFAADTQTRKITYSFSANSSKKAPAAGEILDGTAGESGGILYVSQDAGNSGVTYDSDKLRFRQGSVLYLPVKDDTTKVKYEQLCSNAATDRPVYIGSADSGYSVQMKTTTQSVTVDDITGYIVEKEGQKYLPVISGGDVKIRTMALTEYNPIINVTVTGTVANAAENGITEIKFDSLTDSSAKTVTAQVDSNGKYSVVLKRVNGSAKYEVSISAVGFKINDTDNGNILELTGENATAVKDFEAVADAVATVSGSIMGIPADAVKGTVSVKFVPDNSKLSTIAVDVKAQTDGSYSFSNVSINSSSNYSVVLGGVDDYEVTEKLNKAAGDYTDVQIAATQRVKVNVSGKFVTSDDKASDVTKITFTNKSDSNYSYSFDVTGDGYKAQLRAGEYDTSVVSEKYTAYDHVSVGSSDVLNDVYLETEADTSPVKYQSEVKVGKGQQFETITDAVKYIGRMARTTERVTITLTDALYREQVMVDTPYVTISSEAGSTITWYYGSGYTYYSADMNGYYSEARAVDKYEKGVAIGMGTGHWGATVNVLPTATAFRSEGVIYESSFNRYMTTEEVEDGVGKGGDNSKVDRSKATDADIKLYKNKERACVIFIEADQSEFKDCQFLSSQDTMFTGNNTEHTYFKNCVIEGTTDYICGDGSAVFDGCTLSMYGYGDKAASGSIIVASKALSQLGYLFNNCKVVKTSYPGINKGITKTYFARPWRADSKVVFLNTEVEDANTIAPAGFTSMSNVTPAKAKYYEYNTHLADGTKVSTSSRAAGVNKMTDEEASAVKLEDYFEGWTPTYYTSGDVKPEPVAADYTAVDEAIKAAEALNKDDYEDFSAVTKAIEAVDRTLTSEDQAKVDAMAKAITDAINGLVKKQPVVEPDDPGKTDIKVDIDRNEDAADFKDIASVGDVKVKDEEGKDLTVSEIKLNVEKAAASISEKIDAAIADKNINGFDSKNADYYDISLKTTDGKVVKLSNGKIKITMSYKKGINAADYNLYVFHMNNNGVLESVAVTADENGFSFEAESFSPYAVVYAVKDSGSDITPSTPENPGNDETPGTTETPGTPGTTETPDSSVSTGDSLGMFMYMIILAAALAGMAGVVVNDRKRAK</sequence>
<keyword evidence="6" id="KW-0732">Signal</keyword>
<feature type="region of interest" description="Disordered" evidence="4">
    <location>
        <begin position="1067"/>
        <end position="1102"/>
    </location>
</feature>
<evidence type="ECO:0000256" key="4">
    <source>
        <dbReference type="SAM" id="MobiDB-lite"/>
    </source>
</evidence>
<reference evidence="8 9" key="1">
    <citation type="submission" date="2024-03" db="EMBL/GenBank/DDBJ databases">
        <title>Human intestinal bacterial collection.</title>
        <authorList>
            <person name="Pauvert C."/>
            <person name="Hitch T.C.A."/>
            <person name="Clavel T."/>
        </authorList>
    </citation>
    <scope>NUCLEOTIDE SEQUENCE [LARGE SCALE GENOMIC DNA]</scope>
    <source>
        <strain evidence="8 9">CLA-JM-H10</strain>
    </source>
</reference>
<dbReference type="InterPro" id="IPR000070">
    <property type="entry name" value="Pectinesterase_cat"/>
</dbReference>
<evidence type="ECO:0000259" key="7">
    <source>
        <dbReference type="Pfam" id="PF01095"/>
    </source>
</evidence>
<dbReference type="Pfam" id="PF01095">
    <property type="entry name" value="Pectinesterase"/>
    <property type="match status" value="1"/>
</dbReference>
<comment type="similarity">
    <text evidence="1">Belongs to the pectinesterase family.</text>
</comment>
<evidence type="ECO:0000256" key="5">
    <source>
        <dbReference type="SAM" id="Phobius"/>
    </source>
</evidence>
<dbReference type="PANTHER" id="PTHR31321:SF57">
    <property type="entry name" value="PECTINESTERASE 53-RELATED"/>
    <property type="match status" value="1"/>
</dbReference>
<dbReference type="InterPro" id="IPR012334">
    <property type="entry name" value="Pectin_lyas_fold"/>
</dbReference>
<dbReference type="Proteomes" id="UP001480973">
    <property type="component" value="Unassembled WGS sequence"/>
</dbReference>
<proteinExistence type="inferred from homology"/>
<dbReference type="PANTHER" id="PTHR31321">
    <property type="entry name" value="ACYL-COA THIOESTER HYDROLASE YBHC-RELATED"/>
    <property type="match status" value="1"/>
</dbReference>
<keyword evidence="2" id="KW-0378">Hydrolase</keyword>
<dbReference type="InterPro" id="IPR011050">
    <property type="entry name" value="Pectin_lyase_fold/virulence"/>
</dbReference>
<dbReference type="Gene3D" id="2.160.20.10">
    <property type="entry name" value="Single-stranded right-handed beta-helix, Pectin lyase-like"/>
    <property type="match status" value="1"/>
</dbReference>
<protein>
    <submittedName>
        <fullName evidence="8">Pectinesterase family protein</fullName>
    </submittedName>
</protein>
<dbReference type="EMBL" id="JBBMES010000003">
    <property type="protein sequence ID" value="MEQ2534346.1"/>
    <property type="molecule type" value="Genomic_DNA"/>
</dbReference>
<feature type="compositionally biased region" description="Polar residues" evidence="4">
    <location>
        <begin position="1067"/>
        <end position="1076"/>
    </location>
</feature>
<dbReference type="SUPFAM" id="SSF51126">
    <property type="entry name" value="Pectin lyase-like"/>
    <property type="match status" value="1"/>
</dbReference>
<evidence type="ECO:0000256" key="3">
    <source>
        <dbReference type="ARBA" id="ARBA00023085"/>
    </source>
</evidence>
<feature type="signal peptide" evidence="6">
    <location>
        <begin position="1"/>
        <end position="34"/>
    </location>
</feature>
<accession>A0ABV1GLP1</accession>
<keyword evidence="5" id="KW-0472">Membrane</keyword>
<gene>
    <name evidence="8" type="ORF">WMO38_04385</name>
</gene>
<evidence type="ECO:0000256" key="1">
    <source>
        <dbReference type="ARBA" id="ARBA00008891"/>
    </source>
</evidence>
<keyword evidence="5" id="KW-1133">Transmembrane helix</keyword>
<evidence type="ECO:0000313" key="8">
    <source>
        <dbReference type="EMBL" id="MEQ2534346.1"/>
    </source>
</evidence>
<evidence type="ECO:0000313" key="9">
    <source>
        <dbReference type="Proteomes" id="UP001480973"/>
    </source>
</evidence>
<dbReference type="Gene3D" id="1.20.1270.90">
    <property type="entry name" value="AF1782-like"/>
    <property type="match status" value="1"/>
</dbReference>
<evidence type="ECO:0000256" key="2">
    <source>
        <dbReference type="ARBA" id="ARBA00022801"/>
    </source>
</evidence>
<name>A0ABV1GLP1_9FIRM</name>
<keyword evidence="3" id="KW-0063">Aspartyl esterase</keyword>
<feature type="compositionally biased region" description="Low complexity" evidence="4">
    <location>
        <begin position="1081"/>
        <end position="1098"/>
    </location>
</feature>
<feature type="transmembrane region" description="Helical" evidence="5">
    <location>
        <begin position="1110"/>
        <end position="1129"/>
    </location>
</feature>
<organism evidence="8 9">
    <name type="scientific">Lachnospira intestinalis</name>
    <dbReference type="NCBI Taxonomy" id="3133158"/>
    <lineage>
        <taxon>Bacteria</taxon>
        <taxon>Bacillati</taxon>
        <taxon>Bacillota</taxon>
        <taxon>Clostridia</taxon>
        <taxon>Lachnospirales</taxon>
        <taxon>Lachnospiraceae</taxon>
        <taxon>Lachnospira</taxon>
    </lineage>
</organism>
<comment type="caution">
    <text evidence="8">The sequence shown here is derived from an EMBL/GenBank/DDBJ whole genome shotgun (WGS) entry which is preliminary data.</text>
</comment>
<keyword evidence="5" id="KW-0812">Transmembrane</keyword>
<evidence type="ECO:0000256" key="6">
    <source>
        <dbReference type="SAM" id="SignalP"/>
    </source>
</evidence>